<comment type="caution">
    <text evidence="2">The sequence shown here is derived from an EMBL/GenBank/DDBJ whole genome shotgun (WGS) entry which is preliminary data.</text>
</comment>
<proteinExistence type="predicted"/>
<gene>
    <name evidence="2" type="ORF">ENV70_05320</name>
</gene>
<sequence length="550" mass="60362">MIHLLTFLLIGQLDHFGFDNITSPKTAGVPFQITVYALNSSGQPVQYYGSARIYISSVSYPVSPDTTVYFNGNSSWQGNVMVSIAGDNIRLRCEGSGASGESNPFQVVPNTPYRLISILPGQTYAPGNTLGRIGTPSSQQAGSFFNISTYLTDRWCNQIATGSDSIMLRSSDNFSPVASVRLANGSADINYAFRTAGTQRIFVSDLTNSGIKSDTSSNIYIYPGAYNKLLVLLPGETHLPGDTTINTTQTPGKSGSPLEQYVLENFDITVYATDSMWNKTNVSGYPVQVSGSSGFSNPPAQNLSNGSVVFNANFSTKGEKFLYARDLTNNFISYDNFLKISAKANNFDITVNPDTVTPGEIAYINITVYDRNNETIEGKWVYLSVIGGNGQIIPQYDTVYTNAQGICQSQFISTSGYFNELDSIEIRADNYAETTTVYVIIPDSSVMEGNIVAYPNPFGKINQPYTKFVYYLQQNCNVIFAIYDAFGNRVHHEEIPSGQNGARIGINNLTWDGKNDKGHKVASGVYYVLIKGYLHTNVFLEKHIRVGVIW</sequence>
<dbReference type="SUPFAM" id="SSF49373">
    <property type="entry name" value="Invasin/intimin cell-adhesion fragments"/>
    <property type="match status" value="1"/>
</dbReference>
<dbReference type="Gene3D" id="2.60.40.4070">
    <property type="match status" value="1"/>
</dbReference>
<dbReference type="EMBL" id="DTHJ01000111">
    <property type="protein sequence ID" value="HHS63015.1"/>
    <property type="molecule type" value="Genomic_DNA"/>
</dbReference>
<protein>
    <recommendedName>
        <fullName evidence="1">FlgD/Vpr Ig-like domain-containing protein</fullName>
    </recommendedName>
</protein>
<dbReference type="InterPro" id="IPR025965">
    <property type="entry name" value="FlgD/Vpr_Ig-like"/>
</dbReference>
<evidence type="ECO:0000313" key="2">
    <source>
        <dbReference type="EMBL" id="HHS63015.1"/>
    </source>
</evidence>
<organism evidence="2">
    <name type="scientific">candidate division WOR-3 bacterium</name>
    <dbReference type="NCBI Taxonomy" id="2052148"/>
    <lineage>
        <taxon>Bacteria</taxon>
        <taxon>Bacteria division WOR-3</taxon>
    </lineage>
</organism>
<dbReference type="InterPro" id="IPR008964">
    <property type="entry name" value="Invasin/intimin_cell_adhesion"/>
</dbReference>
<dbReference type="Gene3D" id="2.60.40.10">
    <property type="entry name" value="Immunoglobulins"/>
    <property type="match status" value="1"/>
</dbReference>
<name>A0A7C6AGZ5_UNCW3</name>
<accession>A0A7C6AGZ5</accession>
<feature type="domain" description="FlgD/Vpr Ig-like" evidence="1">
    <location>
        <begin position="478"/>
        <end position="530"/>
    </location>
</feature>
<dbReference type="InterPro" id="IPR013783">
    <property type="entry name" value="Ig-like_fold"/>
</dbReference>
<dbReference type="AlphaFoldDB" id="A0A7C6AGZ5"/>
<reference evidence="2" key="1">
    <citation type="journal article" date="2020" name="mSystems">
        <title>Genome- and Community-Level Interaction Insights into Carbon Utilization and Element Cycling Functions of Hydrothermarchaeota in Hydrothermal Sediment.</title>
        <authorList>
            <person name="Zhou Z."/>
            <person name="Liu Y."/>
            <person name="Xu W."/>
            <person name="Pan J."/>
            <person name="Luo Z.H."/>
            <person name="Li M."/>
        </authorList>
    </citation>
    <scope>NUCLEOTIDE SEQUENCE [LARGE SCALE GENOMIC DNA]</scope>
    <source>
        <strain evidence="2">SpSt-783</strain>
    </source>
</reference>
<evidence type="ECO:0000259" key="1">
    <source>
        <dbReference type="Pfam" id="PF13860"/>
    </source>
</evidence>
<dbReference type="Pfam" id="PF13860">
    <property type="entry name" value="FlgD_ig"/>
    <property type="match status" value="1"/>
</dbReference>